<protein>
    <submittedName>
        <fullName evidence="1">Uncharacterized protein</fullName>
    </submittedName>
</protein>
<accession>A0ABU4B410</accession>
<reference evidence="1 2" key="1">
    <citation type="submission" date="2023-10" db="EMBL/GenBank/DDBJ databases">
        <title>Development of a sustainable strategy for remediation of hydrocarbon-contaminated territories based on the waste exchange concept.</title>
        <authorList>
            <person name="Krivoruchko A."/>
        </authorList>
    </citation>
    <scope>NUCLEOTIDE SEQUENCE [LARGE SCALE GENOMIC DNA]</scope>
    <source>
        <strain evidence="1 2">IEGM 1322</strain>
    </source>
</reference>
<name>A0ABU4B410_9NOCA</name>
<organism evidence="1 2">
    <name type="scientific">Rhodococcus cercidiphylli</name>
    <dbReference type="NCBI Taxonomy" id="489916"/>
    <lineage>
        <taxon>Bacteria</taxon>
        <taxon>Bacillati</taxon>
        <taxon>Actinomycetota</taxon>
        <taxon>Actinomycetes</taxon>
        <taxon>Mycobacteriales</taxon>
        <taxon>Nocardiaceae</taxon>
        <taxon>Rhodococcus</taxon>
    </lineage>
</organism>
<evidence type="ECO:0000313" key="2">
    <source>
        <dbReference type="Proteomes" id="UP001185899"/>
    </source>
</evidence>
<evidence type="ECO:0000313" key="1">
    <source>
        <dbReference type="EMBL" id="MDV6233214.1"/>
    </source>
</evidence>
<sequence length="95" mass="10977">MYFRLIIDRWRWREMREFYRRNRIDGALSAAQRVNDYLAVADAFGLTWPQNERRVHALLLDLGESDPSAVSRSIRGSAVSVTLCPVIPLRARATD</sequence>
<dbReference type="EMBL" id="JAWLKE010000009">
    <property type="protein sequence ID" value="MDV6233214.1"/>
    <property type="molecule type" value="Genomic_DNA"/>
</dbReference>
<gene>
    <name evidence="1" type="ORF">R3P95_21880</name>
</gene>
<dbReference type="Proteomes" id="UP001185899">
    <property type="component" value="Unassembled WGS sequence"/>
</dbReference>
<keyword evidence="2" id="KW-1185">Reference proteome</keyword>
<proteinExistence type="predicted"/>
<dbReference type="RefSeq" id="WP_121871204.1">
    <property type="nucleotide sequence ID" value="NZ_JAWLKE010000009.1"/>
</dbReference>
<comment type="caution">
    <text evidence="1">The sequence shown here is derived from an EMBL/GenBank/DDBJ whole genome shotgun (WGS) entry which is preliminary data.</text>
</comment>